<dbReference type="Proteomes" id="UP000467840">
    <property type="component" value="Chromosome 16"/>
</dbReference>
<feature type="region of interest" description="Disordered" evidence="13">
    <location>
        <begin position="1"/>
        <end position="70"/>
    </location>
</feature>
<dbReference type="InterPro" id="IPR018545">
    <property type="entry name" value="Btz_dom"/>
</dbReference>
<comment type="caution">
    <text evidence="15">The sequence shown here is derived from an EMBL/GenBank/DDBJ whole genome shotgun (WGS) entry which is preliminary data.</text>
</comment>
<evidence type="ECO:0000256" key="3">
    <source>
        <dbReference type="ARBA" id="ARBA00009548"/>
    </source>
</evidence>
<evidence type="ECO:0000256" key="11">
    <source>
        <dbReference type="ARBA" id="ARBA00023187"/>
    </source>
</evidence>
<feature type="domain" description="Btz" evidence="14">
    <location>
        <begin position="52"/>
        <end position="157"/>
    </location>
</feature>
<comment type="similarity">
    <text evidence="3">Belongs to the CASC3 family.</text>
</comment>
<evidence type="ECO:0000256" key="2">
    <source>
        <dbReference type="ARBA" id="ARBA00004496"/>
    </source>
</evidence>
<evidence type="ECO:0000256" key="4">
    <source>
        <dbReference type="ARBA" id="ARBA00022448"/>
    </source>
</evidence>
<feature type="compositionally biased region" description="Basic residues" evidence="13">
    <location>
        <begin position="188"/>
        <end position="198"/>
    </location>
</feature>
<dbReference type="GO" id="GO:0005737">
    <property type="term" value="C:cytoplasm"/>
    <property type="evidence" value="ECO:0007669"/>
    <property type="project" value="UniProtKB-SubCell"/>
</dbReference>
<dbReference type="GO" id="GO:0003729">
    <property type="term" value="F:mRNA binding"/>
    <property type="evidence" value="ECO:0007669"/>
    <property type="project" value="InterPro"/>
</dbReference>
<evidence type="ECO:0000256" key="5">
    <source>
        <dbReference type="ARBA" id="ARBA00022490"/>
    </source>
</evidence>
<dbReference type="GO" id="GO:0006417">
    <property type="term" value="P:regulation of translation"/>
    <property type="evidence" value="ECO:0007669"/>
    <property type="project" value="UniProtKB-KW"/>
</dbReference>
<evidence type="ECO:0000256" key="7">
    <source>
        <dbReference type="ARBA" id="ARBA00022816"/>
    </source>
</evidence>
<dbReference type="GO" id="GO:0006397">
    <property type="term" value="P:mRNA processing"/>
    <property type="evidence" value="ECO:0007669"/>
    <property type="project" value="UniProtKB-KW"/>
</dbReference>
<dbReference type="GO" id="GO:0000184">
    <property type="term" value="P:nuclear-transcribed mRNA catabolic process, nonsense-mediated decay"/>
    <property type="evidence" value="ECO:0007669"/>
    <property type="project" value="UniProtKB-KW"/>
</dbReference>
<evidence type="ECO:0000256" key="6">
    <source>
        <dbReference type="ARBA" id="ARBA00022664"/>
    </source>
</evidence>
<evidence type="ECO:0000256" key="1">
    <source>
        <dbReference type="ARBA" id="ARBA00004123"/>
    </source>
</evidence>
<protein>
    <recommendedName>
        <fullName evidence="14">Btz domain-containing protein</fullName>
    </recommendedName>
</protein>
<reference evidence="15 16" key="1">
    <citation type="journal article" date="2020" name="Mol. Plant">
        <title>The Chromosome-Based Rubber Tree Genome Provides New Insights into Spurge Genome Evolution and Rubber Biosynthesis.</title>
        <authorList>
            <person name="Liu J."/>
            <person name="Shi C."/>
            <person name="Shi C.C."/>
            <person name="Li W."/>
            <person name="Zhang Q.J."/>
            <person name="Zhang Y."/>
            <person name="Li K."/>
            <person name="Lu H.F."/>
            <person name="Shi C."/>
            <person name="Zhu S.T."/>
            <person name="Xiao Z.Y."/>
            <person name="Nan H."/>
            <person name="Yue Y."/>
            <person name="Zhu X.G."/>
            <person name="Wu Y."/>
            <person name="Hong X.N."/>
            <person name="Fan G.Y."/>
            <person name="Tong Y."/>
            <person name="Zhang D."/>
            <person name="Mao C.L."/>
            <person name="Liu Y.L."/>
            <person name="Hao S.J."/>
            <person name="Liu W.Q."/>
            <person name="Lv M.Q."/>
            <person name="Zhang H.B."/>
            <person name="Liu Y."/>
            <person name="Hu-Tang G.R."/>
            <person name="Wang J.P."/>
            <person name="Wang J.H."/>
            <person name="Sun Y.H."/>
            <person name="Ni S.B."/>
            <person name="Chen W.B."/>
            <person name="Zhang X.C."/>
            <person name="Jiao Y.N."/>
            <person name="Eichler E.E."/>
            <person name="Li G.H."/>
            <person name="Liu X."/>
            <person name="Gao L.Z."/>
        </authorList>
    </citation>
    <scope>NUCLEOTIDE SEQUENCE [LARGE SCALE GENOMIC DNA]</scope>
    <source>
        <strain evidence="16">cv. GT1</strain>
        <tissue evidence="15">Leaf</tissue>
    </source>
</reference>
<dbReference type="GO" id="GO:0035145">
    <property type="term" value="C:exon-exon junction complex"/>
    <property type="evidence" value="ECO:0007669"/>
    <property type="project" value="InterPro"/>
</dbReference>
<feature type="compositionally biased region" description="Polar residues" evidence="13">
    <location>
        <begin position="176"/>
        <end position="187"/>
    </location>
</feature>
<keyword evidence="10" id="KW-0866">Nonsense-mediated mRNA decay</keyword>
<keyword evidence="5" id="KW-0963">Cytoplasm</keyword>
<dbReference type="InterPro" id="IPR044796">
    <property type="entry name" value="MLN51_plant"/>
</dbReference>
<keyword evidence="6" id="KW-0507">mRNA processing</keyword>
<dbReference type="EMBL" id="JAAGAX010000009">
    <property type="protein sequence ID" value="KAF2304560.1"/>
    <property type="molecule type" value="Genomic_DNA"/>
</dbReference>
<feature type="region of interest" description="Disordered" evidence="13">
    <location>
        <begin position="227"/>
        <end position="252"/>
    </location>
</feature>
<evidence type="ECO:0000256" key="13">
    <source>
        <dbReference type="SAM" id="MobiDB-lite"/>
    </source>
</evidence>
<keyword evidence="7" id="KW-0509">mRNA transport</keyword>
<sequence length="503" mass="56638">MADAKRQVDSDPEDSCPHWAMRRRKASDEDDDRTSEEEERDVRTDGRVFAGFDDESDGVGGAPENEDDEEISHFNELEVVGEEEQALIVPRMGAFYMHDDRFEGNSSGRRMTSGGRNLWEFKDERKWQHDKFEEMTLQESENKKFNAYTKVQRNSDAYHQGYYGNPGHSVKANHVKPNNNQSLSSRTIRGRGPVKYKPLKSSNDLDPLTGNMEFRKPLGINSNAYSARTSHTSKVDSDSLAPKKKHHHVSSSNPDIIVAKRREQKSVADSIGRDRLYTQECIHPVVEHHFANLPFQSSVQSRNFPLLALITHQSPTSSNKVDIVSVPNHVQQAPHGSIVYCPLQAYTQQLISHSRIRSQASFKASSPSESDVCMIESFAKSNKSEIAWVGDQNFTTTTWHLPGTQFSGKHLGELSEHAVDRAVARYMSQPQVSFGNSGMTCDGASASKVTKVNRASDGTAMHHCQPAQVAFWCLRTISDLRKAFELHKWRLLDNCFLTEANIL</sequence>
<keyword evidence="11" id="KW-0508">mRNA splicing</keyword>
<evidence type="ECO:0000313" key="16">
    <source>
        <dbReference type="Proteomes" id="UP000467840"/>
    </source>
</evidence>
<evidence type="ECO:0000256" key="8">
    <source>
        <dbReference type="ARBA" id="ARBA00022845"/>
    </source>
</evidence>
<dbReference type="GO" id="GO:0051028">
    <property type="term" value="P:mRNA transport"/>
    <property type="evidence" value="ECO:0007669"/>
    <property type="project" value="UniProtKB-KW"/>
</dbReference>
<dbReference type="SMART" id="SM01044">
    <property type="entry name" value="Btz"/>
    <property type="match status" value="1"/>
</dbReference>
<evidence type="ECO:0000256" key="12">
    <source>
        <dbReference type="ARBA" id="ARBA00023242"/>
    </source>
</evidence>
<keyword evidence="4" id="KW-0813">Transport</keyword>
<dbReference type="PANTHER" id="PTHR46837:SF5">
    <property type="entry name" value="PROTEIN MLN51 HOMOLOG"/>
    <property type="match status" value="1"/>
</dbReference>
<evidence type="ECO:0000256" key="9">
    <source>
        <dbReference type="ARBA" id="ARBA00022884"/>
    </source>
</evidence>
<feature type="compositionally biased region" description="Acidic residues" evidence="13">
    <location>
        <begin position="28"/>
        <end position="39"/>
    </location>
</feature>
<keyword evidence="16" id="KW-1185">Reference proteome</keyword>
<accession>A0A6A6LSY5</accession>
<keyword evidence="9" id="KW-0694">RNA-binding</keyword>
<dbReference type="AlphaFoldDB" id="A0A6A6LSY5"/>
<comment type="subcellular location">
    <subcellularLocation>
        <location evidence="2">Cytoplasm</location>
    </subcellularLocation>
    <subcellularLocation>
        <location evidence="1">Nucleus</location>
    </subcellularLocation>
</comment>
<evidence type="ECO:0000313" key="15">
    <source>
        <dbReference type="EMBL" id="KAF2304560.1"/>
    </source>
</evidence>
<proteinExistence type="inferred from homology"/>
<evidence type="ECO:0000259" key="14">
    <source>
        <dbReference type="SMART" id="SM01044"/>
    </source>
</evidence>
<gene>
    <name evidence="15" type="ORF">GH714_033547</name>
</gene>
<dbReference type="GO" id="GO:0008380">
    <property type="term" value="P:RNA splicing"/>
    <property type="evidence" value="ECO:0007669"/>
    <property type="project" value="UniProtKB-KW"/>
</dbReference>
<dbReference type="Pfam" id="PF09405">
    <property type="entry name" value="Btz"/>
    <property type="match status" value="1"/>
</dbReference>
<keyword evidence="12" id="KW-0539">Nucleus</keyword>
<keyword evidence="8" id="KW-0810">Translation regulation</keyword>
<feature type="region of interest" description="Disordered" evidence="13">
    <location>
        <begin position="174"/>
        <end position="210"/>
    </location>
</feature>
<organism evidence="15 16">
    <name type="scientific">Hevea brasiliensis</name>
    <name type="common">Para rubber tree</name>
    <name type="synonym">Siphonia brasiliensis</name>
    <dbReference type="NCBI Taxonomy" id="3981"/>
    <lineage>
        <taxon>Eukaryota</taxon>
        <taxon>Viridiplantae</taxon>
        <taxon>Streptophyta</taxon>
        <taxon>Embryophyta</taxon>
        <taxon>Tracheophyta</taxon>
        <taxon>Spermatophyta</taxon>
        <taxon>Magnoliopsida</taxon>
        <taxon>eudicotyledons</taxon>
        <taxon>Gunneridae</taxon>
        <taxon>Pentapetalae</taxon>
        <taxon>rosids</taxon>
        <taxon>fabids</taxon>
        <taxon>Malpighiales</taxon>
        <taxon>Euphorbiaceae</taxon>
        <taxon>Crotonoideae</taxon>
        <taxon>Micrandreae</taxon>
        <taxon>Hevea</taxon>
    </lineage>
</organism>
<name>A0A6A6LSY5_HEVBR</name>
<evidence type="ECO:0000256" key="10">
    <source>
        <dbReference type="ARBA" id="ARBA00023161"/>
    </source>
</evidence>
<dbReference type="PANTHER" id="PTHR46837">
    <property type="entry name" value="PROTEIN MLN51 HOMOLOG"/>
    <property type="match status" value="1"/>
</dbReference>